<feature type="repeat" description="CHCR" evidence="7">
    <location>
        <begin position="538"/>
        <end position="684"/>
    </location>
</feature>
<dbReference type="InterPro" id="IPR016341">
    <property type="entry name" value="Clathrin_heavy_chain"/>
</dbReference>
<evidence type="ECO:0000256" key="8">
    <source>
        <dbReference type="SAM" id="MobiDB-lite"/>
    </source>
</evidence>
<protein>
    <recommendedName>
        <fullName evidence="6">Clathrin heavy chain</fullName>
    </recommendedName>
</protein>
<keyword evidence="4 6" id="KW-0168">Coated pit</keyword>
<dbReference type="FunFam" id="1.25.40.10:FF:000082">
    <property type="entry name" value="Clathrin heavy chain"/>
    <property type="match status" value="1"/>
</dbReference>
<evidence type="ECO:0000256" key="7">
    <source>
        <dbReference type="PROSITE-ProRule" id="PRU01006"/>
    </source>
</evidence>
<dbReference type="EMBL" id="HG937693">
    <property type="protein sequence ID" value="CDP34340.1"/>
    <property type="molecule type" value="Genomic_DNA"/>
</dbReference>
<organism evidence="10">
    <name type="scientific">Blastobotrys adeninivorans</name>
    <name type="common">Yeast</name>
    <name type="synonym">Arxula adeninivorans</name>
    <dbReference type="NCBI Taxonomy" id="409370"/>
    <lineage>
        <taxon>Eukaryota</taxon>
        <taxon>Fungi</taxon>
        <taxon>Dikarya</taxon>
        <taxon>Ascomycota</taxon>
        <taxon>Saccharomycotina</taxon>
        <taxon>Dipodascomycetes</taxon>
        <taxon>Dipodascales</taxon>
        <taxon>Trichomonascaceae</taxon>
        <taxon>Blastobotrys</taxon>
    </lineage>
</organism>
<dbReference type="SMART" id="SM00299">
    <property type="entry name" value="CLH"/>
    <property type="match status" value="7"/>
</dbReference>
<dbReference type="PROSITE" id="PS50236">
    <property type="entry name" value="CHCR"/>
    <property type="match status" value="7"/>
</dbReference>
<accession>A0A060SZQ4</accession>
<dbReference type="GO" id="GO:0005829">
    <property type="term" value="C:cytosol"/>
    <property type="evidence" value="ECO:0007669"/>
    <property type="project" value="GOC"/>
</dbReference>
<dbReference type="PhylomeDB" id="A0A060SZQ4"/>
<reference evidence="10" key="1">
    <citation type="submission" date="2014-02" db="EMBL/GenBank/DDBJ databases">
        <authorList>
            <person name="Genoscope - CEA"/>
        </authorList>
    </citation>
    <scope>NUCLEOTIDE SEQUENCE</scope>
    <source>
        <strain evidence="10">LS3</strain>
    </source>
</reference>
<keyword evidence="5 6" id="KW-0968">Cytoplasmic vesicle</keyword>
<feature type="repeat" description="CHCR" evidence="7">
    <location>
        <begin position="980"/>
        <end position="1125"/>
    </location>
</feature>
<dbReference type="PANTHER" id="PTHR10292">
    <property type="entry name" value="CLATHRIN HEAVY CHAIN RELATED"/>
    <property type="match status" value="1"/>
</dbReference>
<evidence type="ECO:0000256" key="6">
    <source>
        <dbReference type="PIRNR" id="PIRNR002290"/>
    </source>
</evidence>
<dbReference type="GO" id="GO:0005198">
    <property type="term" value="F:structural molecule activity"/>
    <property type="evidence" value="ECO:0007669"/>
    <property type="project" value="InterPro"/>
</dbReference>
<dbReference type="GO" id="GO:0006886">
    <property type="term" value="P:intracellular protein transport"/>
    <property type="evidence" value="ECO:0007669"/>
    <property type="project" value="UniProtKB-UniRule"/>
</dbReference>
<dbReference type="InterPro" id="IPR022365">
    <property type="entry name" value="Clathrin_H-chain_propeller_rpt"/>
</dbReference>
<comment type="similarity">
    <text evidence="1 6">Belongs to the clathrin heavy chain family.</text>
</comment>
<dbReference type="FunFam" id="1.25.40.10:FF:000001">
    <property type="entry name" value="Clathrin heavy chain"/>
    <property type="match status" value="1"/>
</dbReference>
<feature type="repeat" description="CHCR" evidence="7">
    <location>
        <begin position="834"/>
        <end position="973"/>
    </location>
</feature>
<gene>
    <name evidence="10" type="ORF">GNLVRS02_ARAD1C10142g</name>
</gene>
<dbReference type="Pfam" id="PF13838">
    <property type="entry name" value="Clathrin_H_link"/>
    <property type="match status" value="1"/>
</dbReference>
<reference evidence="10" key="2">
    <citation type="submission" date="2014-06" db="EMBL/GenBank/DDBJ databases">
        <title>The complete genome of Blastobotrys (Arxula) adeninivorans LS3 - a yeast of biotechnological interest.</title>
        <authorList>
            <person name="Kunze G."/>
            <person name="Gaillardin C."/>
            <person name="Czernicka M."/>
            <person name="Durrens P."/>
            <person name="Martin T."/>
            <person name="Boer E."/>
            <person name="Gabaldon T."/>
            <person name="Cruz J."/>
            <person name="Talla E."/>
            <person name="Marck C."/>
            <person name="Goffeau A."/>
            <person name="Barbe V."/>
            <person name="Baret P."/>
            <person name="Baronian K."/>
            <person name="Beier S."/>
            <person name="Bleykasten C."/>
            <person name="Bode R."/>
            <person name="Casaregola S."/>
            <person name="Despons L."/>
            <person name="Fairhead C."/>
            <person name="Giersberg M."/>
            <person name="Gierski P."/>
            <person name="Hahnel U."/>
            <person name="Hartmann A."/>
            <person name="Jankowska D."/>
            <person name="Jubin C."/>
            <person name="Jung P."/>
            <person name="Lafontaine I."/>
            <person name="Leh-Louis V."/>
            <person name="Lemaire M."/>
            <person name="Marcet-Houben M."/>
            <person name="Mascher M."/>
            <person name="Morel G."/>
            <person name="Richard G.-F."/>
            <person name="Riechen J."/>
            <person name="Sacerdot C."/>
            <person name="Sarkar A."/>
            <person name="Savel G."/>
            <person name="Schacherer J."/>
            <person name="Sherman D."/>
            <person name="Straub M.-L."/>
            <person name="Stein N."/>
            <person name="Thierry A."/>
            <person name="Trautwein-Schult A."/>
            <person name="Westhof E."/>
            <person name="Worch S."/>
            <person name="Dujon B."/>
            <person name="Souciet J.-L."/>
            <person name="Wincker P."/>
            <person name="Scholz U."/>
            <person name="Neuveglise N."/>
        </authorList>
    </citation>
    <scope>NUCLEOTIDE SEQUENCE</scope>
    <source>
        <strain evidence="10">LS3</strain>
    </source>
</reference>
<dbReference type="Gene3D" id="1.25.40.10">
    <property type="entry name" value="Tetratricopeptide repeat domain"/>
    <property type="match status" value="4"/>
</dbReference>
<evidence type="ECO:0000256" key="2">
    <source>
        <dbReference type="ARBA" id="ARBA00022737"/>
    </source>
</evidence>
<dbReference type="PIRSF" id="PIRSF002290">
    <property type="entry name" value="Clathrin_H_chain"/>
    <property type="match status" value="1"/>
</dbReference>
<dbReference type="Pfam" id="PF01394">
    <property type="entry name" value="Clathrin_propel"/>
    <property type="match status" value="1"/>
</dbReference>
<name>A0A060SZQ4_BLAAD</name>
<evidence type="ECO:0000256" key="4">
    <source>
        <dbReference type="ARBA" id="ARBA00023176"/>
    </source>
</evidence>
<evidence type="ECO:0000259" key="9">
    <source>
        <dbReference type="Pfam" id="PF09268"/>
    </source>
</evidence>
<dbReference type="Gene3D" id="1.25.40.730">
    <property type="match status" value="1"/>
</dbReference>
<dbReference type="Pfam" id="PF00637">
    <property type="entry name" value="Clathrin"/>
    <property type="match status" value="7"/>
</dbReference>
<dbReference type="GO" id="GO:0030132">
    <property type="term" value="C:clathrin coat of coated pit"/>
    <property type="evidence" value="ECO:0007669"/>
    <property type="project" value="InterPro"/>
</dbReference>
<evidence type="ECO:0000313" key="10">
    <source>
        <dbReference type="EMBL" id="CDP34340.1"/>
    </source>
</evidence>
<dbReference type="InterPro" id="IPR016024">
    <property type="entry name" value="ARM-type_fold"/>
</dbReference>
<feature type="region of interest" description="Disordered" evidence="8">
    <location>
        <begin position="1619"/>
        <end position="1638"/>
    </location>
</feature>
<dbReference type="GO" id="GO:0071439">
    <property type="term" value="C:clathrin complex"/>
    <property type="evidence" value="ECO:0007669"/>
    <property type="project" value="InterPro"/>
</dbReference>
<dbReference type="SUPFAM" id="SSF48371">
    <property type="entry name" value="ARM repeat"/>
    <property type="match status" value="6"/>
</dbReference>
<dbReference type="GO" id="GO:0032051">
    <property type="term" value="F:clathrin light chain binding"/>
    <property type="evidence" value="ECO:0007669"/>
    <property type="project" value="InterPro"/>
</dbReference>
<comment type="function">
    <text evidence="6">Clathrin is the major protein of the polyhedral coat of coated pits and vesicles.</text>
</comment>
<keyword evidence="3 6" id="KW-0472">Membrane</keyword>
<dbReference type="Gene3D" id="2.130.10.110">
    <property type="entry name" value="Clathrin heavy-chain terminal domain"/>
    <property type="match status" value="1"/>
</dbReference>
<feature type="repeat" description="CHCR" evidence="7">
    <location>
        <begin position="1275"/>
        <end position="1421"/>
    </location>
</feature>
<dbReference type="PANTHER" id="PTHR10292:SF1">
    <property type="entry name" value="CLATHRIN HEAVY CHAIN"/>
    <property type="match status" value="1"/>
</dbReference>
<dbReference type="InterPro" id="IPR016025">
    <property type="entry name" value="Clathrin_H-chain_N"/>
</dbReference>
<dbReference type="InterPro" id="IPR055358">
    <property type="entry name" value="CHCR"/>
</dbReference>
<keyword evidence="2" id="KW-0677">Repeat</keyword>
<dbReference type="SUPFAM" id="SSF50989">
    <property type="entry name" value="Clathrin heavy-chain terminal domain"/>
    <property type="match status" value="1"/>
</dbReference>
<dbReference type="GO" id="GO:0006895">
    <property type="term" value="P:Golgi to endosome transport"/>
    <property type="evidence" value="ECO:0007669"/>
    <property type="project" value="TreeGrafter"/>
</dbReference>
<comment type="subcellular location">
    <subcellularLocation>
        <location evidence="6">Cytoplasmic vesicle membrane</location>
        <topology evidence="6">Peripheral membrane protein</topology>
        <orientation evidence="6">Cytoplasmic side</orientation>
    </subcellularLocation>
    <subcellularLocation>
        <location evidence="6">Membrane</location>
        <location evidence="6">Coated pit</location>
        <topology evidence="6">Peripheral membrane protein</topology>
        <orientation evidence="6">Cytoplasmic side</orientation>
    </subcellularLocation>
</comment>
<dbReference type="FunFam" id="2.130.10.110:FF:000003">
    <property type="entry name" value="Clathrin heavy chain"/>
    <property type="match status" value="1"/>
</dbReference>
<feature type="compositionally biased region" description="Basic and acidic residues" evidence="8">
    <location>
        <begin position="1619"/>
        <end position="1630"/>
    </location>
</feature>
<evidence type="ECO:0000256" key="5">
    <source>
        <dbReference type="ARBA" id="ARBA00023329"/>
    </source>
</evidence>
<dbReference type="FunFam" id="1.25.40.10:FF:000002">
    <property type="entry name" value="Clathrin heavy chain"/>
    <property type="match status" value="1"/>
</dbReference>
<dbReference type="InterPro" id="IPR000547">
    <property type="entry name" value="Clathrin_H-chain/VPS_repeat"/>
</dbReference>
<evidence type="ECO:0000256" key="3">
    <source>
        <dbReference type="ARBA" id="ARBA00023136"/>
    </source>
</evidence>
<feature type="domain" description="Clathrin heavy chain linker core motif" evidence="9">
    <location>
        <begin position="332"/>
        <end position="355"/>
    </location>
</feature>
<dbReference type="FunFam" id="1.25.40.10:FF:000005">
    <property type="entry name" value="Clathrin heavy chain"/>
    <property type="match status" value="1"/>
</dbReference>
<feature type="repeat" description="CHCR" evidence="7">
    <location>
        <begin position="1424"/>
        <end position="1567"/>
    </location>
</feature>
<feature type="repeat" description="CHCR" evidence="7">
    <location>
        <begin position="687"/>
        <end position="829"/>
    </location>
</feature>
<feature type="repeat" description="CHCR" evidence="7">
    <location>
        <begin position="1129"/>
        <end position="1270"/>
    </location>
</feature>
<dbReference type="InterPro" id="IPR015348">
    <property type="entry name" value="Clathrin_H-chain_linker_core"/>
</dbReference>
<evidence type="ECO:0000256" key="1">
    <source>
        <dbReference type="ARBA" id="ARBA00009535"/>
    </source>
</evidence>
<sequence>MSDLPIKFQEHLLLSSVNVPDASIGFTTCTLESDKYVCVRESSGTGNQVAIIDLKDNNNVVRKNMTADSAIMHPSEFIIALRAQGRTLQVVNLGNRQRLKSATLSEDVVFWRWVSESTLGLITDTTIYHWDINDASQEAPVRIADRHASLAGSQIIGYSVNSDNKWSALTGISQRDGRIVGNIQLYSRERNISQGIEGHAAAFGLLRMEGASSDTRLFTFANRTATGAKLHIVEIDHQEGNPVYQKKAVDVFFPPEATHDFPVSVQVSSKFGIVYIITKYGFIHLYDLDSGATIYMNRISSETVFTAAPYEGSSGVLAINRKGQVLSVTLNEDTIVPYVLNNLGNTSLALGLASRGGLSGADDLYKQQFQQLMNGGNYGEAAKVAASSPKGILRTPDTIQRLKTIQPAPGQISPILQYFSTLLDKGSLNKFESIELAVPVLQQDRKPLFEKWLSENKLESSEELGDTVRNYDVKLALSVYLRANVPMKVVAAFAELGEFDKILPYCEKVGYTPDYAVLLQNIVRINPEKGAEFATELVQKGVGNLNLDRIVDVFLSQNLVQQATAFLLDALKDNLPEHGHLQTRLLEVNLMNAPQVADAILGNNMFTHFDRARIAQLCEKAGLLQRALELYDDLKDIKRVIVHTNMLNPDWLVNYFAKLTVEQTLESLREMLNVNIRQNLQVVIQVATKYSDLVGPLNLVKMFEDFKTSEGLYYYLQSIVNLTDNPDVVLKYIQAAAQIGQFNEIERIARDNNVYNPEKVKNFLKEAKLPDQLPLIVVCDRFNFVHDLVLYLHQNQQFKFIEVYVQRINPSRTPEVVAGLLDVDSDESVIKDLLQTVVGQVPIEPLVNEVEKRNRLKLLLPFLETVLQGGSQDPALFDALAKIYIDSNNNPEKFLKENDLYNTLVVGKYCENRDPYLAFICYEKGKNDQELIHITNENSMYKHQARYLVNRADADLWATVLTSENIHLRQLIDQVVGTAVPESTNPEDVSVAVKAFMSADLPGELIELLEKIILEPSPFSDNQNLQNLLILTAVKADKSRVSDYIERLDNYDVDDIAQISIENGLHEEAHEVYKKANRHLDAMNVLVDHIMSLDRAEQYADKIDEPEVWSLLGKAQLNGLRIPEAIESYKKAKDPSNFAEVIEISTRAGKDEELISYLQMARETLREPMVDSQLLVSLANIDKLHEMEDLLNSPNVAEVESVGDKLYEQGQYQAAKVMFTSISNWAKLASTLVFLKDYQSAVDSARKASNVKVWKQVCEACIEQREFRLAQICGLNLIVHAEEMKELIERYEYIGSFDEVISLFEQGLGLERAHMGMFTELAILYSKYHPDRLMEHLKLFWSRINIPKVIRACEDAHLWPELVFLYCHYDEWDNAALAMMERSADAFEHGSFKEIIVKVANLEIYYKAINFYMAEQPHLISDLLTALIPRIDVSRVVKMFQKSDNLPMIKPFMVSVQNQNLSAVNNAYHDLLIEEEDYKALRDSVDNFDRYDPLDLAARLEKHDLIFFRQIAAHLYKKNKKWNKSISLSKEDKLWKDAITTAAVSGKQEVAEDLLRYFVDIGNKECYVATLYTCYDLIRQDVVMEISWRYDLKDYTMPYLINAQREQNDMLLRLNKENEERKEREKKQTQQEESTPILGGNRLMITQGTGMSNMSNGAPTPMPLSNQATGWGFQQ</sequence>
<dbReference type="GO" id="GO:0006898">
    <property type="term" value="P:receptor-mediated endocytosis"/>
    <property type="evidence" value="ECO:0007669"/>
    <property type="project" value="TreeGrafter"/>
</dbReference>
<proteinExistence type="inferred from homology"/>
<dbReference type="GO" id="GO:0030130">
    <property type="term" value="C:clathrin coat of trans-Golgi network vesicle"/>
    <property type="evidence" value="ECO:0007669"/>
    <property type="project" value="InterPro"/>
</dbReference>
<dbReference type="GO" id="GO:0030479">
    <property type="term" value="C:actin cortical patch"/>
    <property type="evidence" value="ECO:0007669"/>
    <property type="project" value="TreeGrafter"/>
</dbReference>
<dbReference type="Pfam" id="PF09268">
    <property type="entry name" value="Clathrin-link"/>
    <property type="match status" value="1"/>
</dbReference>
<dbReference type="InterPro" id="IPR011990">
    <property type="entry name" value="TPR-like_helical_dom_sf"/>
</dbReference>